<keyword evidence="1" id="KW-0067">ATP-binding</keyword>
<protein>
    <recommendedName>
        <fullName evidence="1">Thiamine-monophosphate kinase</fullName>
        <shortName evidence="1">TMP kinase</shortName>
        <shortName evidence="1">Thiamine-phosphate kinase</shortName>
        <ecNumber evidence="1">2.7.4.16</ecNumber>
    </recommendedName>
</protein>
<feature type="binding site" evidence="1">
    <location>
        <position position="217"/>
    </location>
    <ligand>
        <name>ATP</name>
        <dbReference type="ChEBI" id="CHEBI:30616"/>
    </ligand>
</feature>
<dbReference type="NCBIfam" id="NF004351">
    <property type="entry name" value="PRK05731.1-4"/>
    <property type="match status" value="1"/>
</dbReference>
<feature type="binding site" evidence="1">
    <location>
        <position position="53"/>
    </location>
    <ligand>
        <name>substrate</name>
    </ligand>
</feature>
<dbReference type="Pfam" id="PF02769">
    <property type="entry name" value="AIRS_C"/>
    <property type="match status" value="1"/>
</dbReference>
<comment type="function">
    <text evidence="1">Catalyzes the ATP-dependent phosphorylation of thiamine-monophosphate (TMP) to form thiamine-pyrophosphate (TPP), the active form of vitamin B1.</text>
</comment>
<dbReference type="Gene3D" id="3.30.1330.10">
    <property type="entry name" value="PurM-like, N-terminal domain"/>
    <property type="match status" value="1"/>
</dbReference>
<feature type="binding site" evidence="1">
    <location>
        <position position="75"/>
    </location>
    <ligand>
        <name>Mg(2+)</name>
        <dbReference type="ChEBI" id="CHEBI:18420"/>
        <label>3</label>
    </ligand>
</feature>
<dbReference type="PIRSF" id="PIRSF005303">
    <property type="entry name" value="Thiam_monoph_kin"/>
    <property type="match status" value="1"/>
</dbReference>
<dbReference type="EMBL" id="CP109527">
    <property type="protein sequence ID" value="WTY35512.1"/>
    <property type="molecule type" value="Genomic_DNA"/>
</dbReference>
<dbReference type="InterPro" id="IPR036676">
    <property type="entry name" value="PurM-like_C_sf"/>
</dbReference>
<reference evidence="4 5" key="1">
    <citation type="submission" date="2022-10" db="EMBL/GenBank/DDBJ databases">
        <title>The complete genomes of actinobacterial strains from the NBC collection.</title>
        <authorList>
            <person name="Joergensen T.S."/>
            <person name="Alvarez Arevalo M."/>
            <person name="Sterndorff E.B."/>
            <person name="Faurdal D."/>
            <person name="Vuksanovic O."/>
            <person name="Mourched A.-S."/>
            <person name="Charusanti P."/>
            <person name="Shaw S."/>
            <person name="Blin K."/>
            <person name="Weber T."/>
        </authorList>
    </citation>
    <scope>NUCLEOTIDE SEQUENCE [LARGE SCALE GENOMIC DNA]</scope>
    <source>
        <strain evidence="4 5">NBC_01413</strain>
    </source>
</reference>
<evidence type="ECO:0000313" key="5">
    <source>
        <dbReference type="Proteomes" id="UP001621418"/>
    </source>
</evidence>
<keyword evidence="1 4" id="KW-0808">Transferase</keyword>
<sequence length="325" mass="32885">MRELGEFALIDRINAGREQAAHVLIGPGDDAALVAAPDGRFVVSTDMLVEGRHFRLDWSSPVDIGRKAIAQNAADVVAMGARPTAFVVALGCPADTPVSVIEGIADGMWIEASRAGGSIAGGDLVRSEQLVVSVTAFGDLGGQNAITRSGAAVGDIVAVAGELGWSGAGLAVLTGGADTSDPDFTYALATHRVPQPPYAAVLDAFGTHTPTALTDVSDGLLADLGHLAAASNVAIDVHRAALTDPDLDAVAKLLDADAAQWILAGGEDHAFVGTWPAGVSVPAGWRPIGVVTAGSGVTVDGVAPTGGTGWESFRGVDATPTDDER</sequence>
<evidence type="ECO:0000259" key="3">
    <source>
        <dbReference type="Pfam" id="PF02769"/>
    </source>
</evidence>
<keyword evidence="5" id="KW-1185">Reference proteome</keyword>
<dbReference type="CDD" id="cd02194">
    <property type="entry name" value="ThiL"/>
    <property type="match status" value="1"/>
</dbReference>
<dbReference type="Gene3D" id="3.90.650.10">
    <property type="entry name" value="PurM-like C-terminal domain"/>
    <property type="match status" value="1"/>
</dbReference>
<feature type="binding site" evidence="1">
    <location>
        <position position="123"/>
    </location>
    <ligand>
        <name>Mg(2+)</name>
        <dbReference type="ChEBI" id="CHEBI:18420"/>
        <label>1</label>
    </ligand>
</feature>
<feature type="binding site" evidence="1">
    <location>
        <position position="215"/>
    </location>
    <ligand>
        <name>Mg(2+)</name>
        <dbReference type="ChEBI" id="CHEBI:18420"/>
        <label>3</label>
    </ligand>
</feature>
<evidence type="ECO:0000256" key="1">
    <source>
        <dbReference type="HAMAP-Rule" id="MF_02128"/>
    </source>
</evidence>
<keyword evidence="1" id="KW-0784">Thiamine biosynthesis</keyword>
<evidence type="ECO:0000313" key="4">
    <source>
        <dbReference type="EMBL" id="WTY35512.1"/>
    </source>
</evidence>
<feature type="binding site" evidence="1">
    <location>
        <position position="75"/>
    </location>
    <ligand>
        <name>Mg(2+)</name>
        <dbReference type="ChEBI" id="CHEBI:18420"/>
        <label>4</label>
    </ligand>
</feature>
<feature type="binding site" evidence="1">
    <location>
        <position position="46"/>
    </location>
    <ligand>
        <name>Mg(2+)</name>
        <dbReference type="ChEBI" id="CHEBI:18420"/>
        <label>1</label>
    </ligand>
</feature>
<dbReference type="NCBIfam" id="TIGR01379">
    <property type="entry name" value="thiL"/>
    <property type="match status" value="1"/>
</dbReference>
<feature type="binding site" evidence="1">
    <location>
        <position position="148"/>
    </location>
    <ligand>
        <name>ATP</name>
        <dbReference type="ChEBI" id="CHEBI:30616"/>
    </ligand>
</feature>
<keyword evidence="1" id="KW-0479">Metal-binding</keyword>
<dbReference type="InterPro" id="IPR010918">
    <property type="entry name" value="PurM-like_C_dom"/>
</dbReference>
<feature type="domain" description="PurM-like C-terminal" evidence="3">
    <location>
        <begin position="153"/>
        <end position="240"/>
    </location>
</feature>
<keyword evidence="1" id="KW-0547">Nucleotide-binding</keyword>
<comment type="similarity">
    <text evidence="1">Belongs to the thiamine-monophosphate kinase family.</text>
</comment>
<accession>A0ABZ1N6B0</accession>
<dbReference type="InterPro" id="IPR036921">
    <property type="entry name" value="PurM-like_N_sf"/>
</dbReference>
<feature type="binding site" evidence="1">
    <location>
        <position position="46"/>
    </location>
    <ligand>
        <name>Mg(2+)</name>
        <dbReference type="ChEBI" id="CHEBI:18420"/>
        <label>2</label>
    </ligand>
</feature>
<proteinExistence type="inferred from homology"/>
<feature type="binding site" evidence="1">
    <location>
        <position position="218"/>
    </location>
    <ligand>
        <name>Mg(2+)</name>
        <dbReference type="ChEBI" id="CHEBI:18420"/>
        <label>5</label>
    </ligand>
</feature>
<dbReference type="HAMAP" id="MF_02128">
    <property type="entry name" value="TMP_kinase"/>
    <property type="match status" value="1"/>
</dbReference>
<comment type="catalytic activity">
    <reaction evidence="1">
        <text>thiamine phosphate + ATP = thiamine diphosphate + ADP</text>
        <dbReference type="Rhea" id="RHEA:15913"/>
        <dbReference type="ChEBI" id="CHEBI:30616"/>
        <dbReference type="ChEBI" id="CHEBI:37575"/>
        <dbReference type="ChEBI" id="CHEBI:58937"/>
        <dbReference type="ChEBI" id="CHEBI:456216"/>
        <dbReference type="EC" id="2.7.4.16"/>
    </reaction>
</comment>
<feature type="binding site" evidence="1">
    <location>
        <position position="267"/>
    </location>
    <ligand>
        <name>substrate</name>
    </ligand>
</feature>
<feature type="domain" description="PurM-like N-terminal" evidence="2">
    <location>
        <begin position="28"/>
        <end position="138"/>
    </location>
</feature>
<comment type="miscellaneous">
    <text evidence="1">Reaction mechanism of ThiL seems to utilize a direct, inline transfer of the gamma-phosphate of ATP to TMP rather than a phosphorylated enzyme intermediate.</text>
</comment>
<comment type="pathway">
    <text evidence="1">Cofactor biosynthesis; thiamine diphosphate biosynthesis; thiamine diphosphate from thiamine phosphate: step 1/1.</text>
</comment>
<comment type="caution">
    <text evidence="1">Lacks conserved residue(s) required for the propagation of feature annotation.</text>
</comment>
<dbReference type="Pfam" id="PF00586">
    <property type="entry name" value="AIRS"/>
    <property type="match status" value="1"/>
</dbReference>
<dbReference type="Proteomes" id="UP001621418">
    <property type="component" value="Chromosome"/>
</dbReference>
<feature type="binding site" evidence="1">
    <location>
        <position position="44"/>
    </location>
    <ligand>
        <name>Mg(2+)</name>
        <dbReference type="ChEBI" id="CHEBI:18420"/>
        <label>4</label>
    </ligand>
</feature>
<feature type="binding site" evidence="1">
    <location>
        <begin position="122"/>
        <end position="123"/>
    </location>
    <ligand>
        <name>ATP</name>
        <dbReference type="ChEBI" id="CHEBI:30616"/>
    </ligand>
</feature>
<dbReference type="PANTHER" id="PTHR30270:SF0">
    <property type="entry name" value="THIAMINE-MONOPHOSPHATE KINASE"/>
    <property type="match status" value="1"/>
</dbReference>
<dbReference type="PANTHER" id="PTHR30270">
    <property type="entry name" value="THIAMINE-MONOPHOSPHATE KINASE"/>
    <property type="match status" value="1"/>
</dbReference>
<feature type="binding site" evidence="1">
    <location>
        <position position="30"/>
    </location>
    <ligand>
        <name>Mg(2+)</name>
        <dbReference type="ChEBI" id="CHEBI:18420"/>
        <label>3</label>
    </ligand>
</feature>
<keyword evidence="1" id="KW-0460">Magnesium</keyword>
<dbReference type="EC" id="2.7.4.16" evidence="1"/>
<dbReference type="SUPFAM" id="SSF56042">
    <property type="entry name" value="PurM C-terminal domain-like"/>
    <property type="match status" value="1"/>
</dbReference>
<feature type="binding site" evidence="1">
    <location>
        <position position="310"/>
    </location>
    <ligand>
        <name>substrate</name>
    </ligand>
</feature>
<feature type="binding site" evidence="1">
    <location>
        <position position="45"/>
    </location>
    <ligand>
        <name>Mg(2+)</name>
        <dbReference type="ChEBI" id="CHEBI:18420"/>
        <label>1</label>
    </ligand>
</feature>
<organism evidence="4 5">
    <name type="scientific">Nocardia salmonicida</name>
    <dbReference type="NCBI Taxonomy" id="53431"/>
    <lineage>
        <taxon>Bacteria</taxon>
        <taxon>Bacillati</taxon>
        <taxon>Actinomycetota</taxon>
        <taxon>Actinomycetes</taxon>
        <taxon>Mycobacteriales</taxon>
        <taxon>Nocardiaceae</taxon>
        <taxon>Nocardia</taxon>
    </lineage>
</organism>
<keyword evidence="1 4" id="KW-0418">Kinase</keyword>
<dbReference type="GO" id="GO:0009030">
    <property type="term" value="F:thiamine-phosphate kinase activity"/>
    <property type="evidence" value="ECO:0007669"/>
    <property type="project" value="UniProtKB-EC"/>
</dbReference>
<dbReference type="RefSeq" id="WP_405147799.1">
    <property type="nucleotide sequence ID" value="NZ_CP109527.1"/>
</dbReference>
<feature type="binding site" evidence="1">
    <location>
        <position position="75"/>
    </location>
    <ligand>
        <name>Mg(2+)</name>
        <dbReference type="ChEBI" id="CHEBI:18420"/>
        <label>2</label>
    </ligand>
</feature>
<dbReference type="InterPro" id="IPR016188">
    <property type="entry name" value="PurM-like_N"/>
</dbReference>
<gene>
    <name evidence="1" type="primary">thiL</name>
    <name evidence="4" type="ORF">OG308_30275</name>
</gene>
<dbReference type="SUPFAM" id="SSF55326">
    <property type="entry name" value="PurM N-terminal domain-like"/>
    <property type="match status" value="1"/>
</dbReference>
<dbReference type="InterPro" id="IPR006283">
    <property type="entry name" value="ThiL-like"/>
</dbReference>
<evidence type="ECO:0000259" key="2">
    <source>
        <dbReference type="Pfam" id="PF00586"/>
    </source>
</evidence>
<name>A0ABZ1N6B0_9NOCA</name>
<feature type="binding site" evidence="1">
    <location>
        <position position="30"/>
    </location>
    <ligand>
        <name>Mg(2+)</name>
        <dbReference type="ChEBI" id="CHEBI:18420"/>
        <label>4</label>
    </ligand>
</feature>